<keyword evidence="3" id="KW-0804">Transcription</keyword>
<protein>
    <submittedName>
        <fullName evidence="6">Uncharacterized protein</fullName>
    </submittedName>
</protein>
<evidence type="ECO:0000313" key="6">
    <source>
        <dbReference type="EMBL" id="CAI9598228.1"/>
    </source>
</evidence>
<reference evidence="6" key="1">
    <citation type="submission" date="2023-05" db="EMBL/GenBank/DDBJ databases">
        <authorList>
            <person name="Stuckert A."/>
        </authorList>
    </citation>
    <scope>NUCLEOTIDE SEQUENCE</scope>
</reference>
<gene>
    <name evidence="6" type="ORF">SPARVUS_LOCUS12367486</name>
</gene>
<evidence type="ECO:0000256" key="5">
    <source>
        <dbReference type="SAM" id="MobiDB-lite"/>
    </source>
</evidence>
<comment type="caution">
    <text evidence="6">The sequence shown here is derived from an EMBL/GenBank/DDBJ whole genome shotgun (WGS) entry which is preliminary data.</text>
</comment>
<dbReference type="EMBL" id="CATNWA010017131">
    <property type="protein sequence ID" value="CAI9598228.1"/>
    <property type="molecule type" value="Genomic_DNA"/>
</dbReference>
<evidence type="ECO:0000313" key="7">
    <source>
        <dbReference type="Proteomes" id="UP001162483"/>
    </source>
</evidence>
<keyword evidence="7" id="KW-1185">Reference proteome</keyword>
<organism evidence="6 7">
    <name type="scientific">Staurois parvus</name>
    <dbReference type="NCBI Taxonomy" id="386267"/>
    <lineage>
        <taxon>Eukaryota</taxon>
        <taxon>Metazoa</taxon>
        <taxon>Chordata</taxon>
        <taxon>Craniata</taxon>
        <taxon>Vertebrata</taxon>
        <taxon>Euteleostomi</taxon>
        <taxon>Amphibia</taxon>
        <taxon>Batrachia</taxon>
        <taxon>Anura</taxon>
        <taxon>Neobatrachia</taxon>
        <taxon>Ranoidea</taxon>
        <taxon>Ranidae</taxon>
        <taxon>Staurois</taxon>
    </lineage>
</organism>
<dbReference type="PANTHER" id="PTHR45881:SF3">
    <property type="entry name" value="FORKHEAD BOX PROTEIN K2"/>
    <property type="match status" value="1"/>
</dbReference>
<comment type="subcellular location">
    <subcellularLocation>
        <location evidence="1">Nucleus</location>
    </subcellularLocation>
</comment>
<keyword evidence="2" id="KW-0805">Transcription regulation</keyword>
<evidence type="ECO:0000256" key="4">
    <source>
        <dbReference type="ARBA" id="ARBA00023242"/>
    </source>
</evidence>
<keyword evidence="4" id="KW-0539">Nucleus</keyword>
<name>A0ABN9FMF5_9NEOB</name>
<proteinExistence type="predicted"/>
<evidence type="ECO:0000256" key="3">
    <source>
        <dbReference type="ARBA" id="ARBA00023163"/>
    </source>
</evidence>
<feature type="region of interest" description="Disordered" evidence="5">
    <location>
        <begin position="228"/>
        <end position="254"/>
    </location>
</feature>
<dbReference type="Proteomes" id="UP001162483">
    <property type="component" value="Unassembled WGS sequence"/>
</dbReference>
<accession>A0ABN9FMF5</accession>
<evidence type="ECO:0000256" key="1">
    <source>
        <dbReference type="ARBA" id="ARBA00004123"/>
    </source>
</evidence>
<dbReference type="PANTHER" id="PTHR45881">
    <property type="entry name" value="CHECKPOINT SUPPRESSOR 1-LIKE, ISOFORM A-RELATED"/>
    <property type="match status" value="1"/>
</dbReference>
<feature type="compositionally biased region" description="Polar residues" evidence="5">
    <location>
        <begin position="228"/>
        <end position="246"/>
    </location>
</feature>
<sequence length="283" mass="29913">MDPEPSAIQPKLAVIQEARFAQSAPGSPLSSQSVLITVQRQLPQTIKPVTYTVATPVTTSQQQQTVMQTVHVVHQIPAVSVTNVSGLAPVNTYTVGGQAMVAQAAMVAQPKLEPQENGDHKEVKVKVEAIPAISHQALSTASRIIQTSSSAPLQTVTIVQQAPLGQHQLPIKAVTQNGTHVVPITTAIQGQVTTANSSSHLIDRAWQWRGNGSRAAASPLHMLATHASASASLPTKRQSGDQNNQPDIKKLKSEETEGLVLGVIENAQSEGTVAASNEQDNQK</sequence>
<evidence type="ECO:0000256" key="2">
    <source>
        <dbReference type="ARBA" id="ARBA00023015"/>
    </source>
</evidence>